<dbReference type="InterPro" id="IPR036291">
    <property type="entry name" value="NAD(P)-bd_dom_sf"/>
</dbReference>
<dbReference type="SUPFAM" id="SSF51735">
    <property type="entry name" value="NAD(P)-binding Rossmann-fold domains"/>
    <property type="match status" value="1"/>
</dbReference>
<dbReference type="RefSeq" id="WP_139678604.1">
    <property type="nucleotide sequence ID" value="NZ_VDMN01000006.1"/>
</dbReference>
<dbReference type="EMBL" id="VDMN01000006">
    <property type="protein sequence ID" value="TNM61438.1"/>
    <property type="molecule type" value="Genomic_DNA"/>
</dbReference>
<name>A0A5C4XDH6_9HYPH</name>
<proteinExistence type="predicted"/>
<dbReference type="Proteomes" id="UP000311605">
    <property type="component" value="Unassembled WGS sequence"/>
</dbReference>
<organism evidence="1 2">
    <name type="scientific">Aliirhizobium smilacinae</name>
    <dbReference type="NCBI Taxonomy" id="1395944"/>
    <lineage>
        <taxon>Bacteria</taxon>
        <taxon>Pseudomonadati</taxon>
        <taxon>Pseudomonadota</taxon>
        <taxon>Alphaproteobacteria</taxon>
        <taxon>Hyphomicrobiales</taxon>
        <taxon>Rhizobiaceae</taxon>
        <taxon>Aliirhizobium</taxon>
    </lineage>
</organism>
<dbReference type="OrthoDB" id="9798632at2"/>
<reference evidence="1 2" key="1">
    <citation type="submission" date="2019-06" db="EMBL/GenBank/DDBJ databases">
        <title>The draft genome of Rhizobium smilacinae PTYR-5.</title>
        <authorList>
            <person name="Liu L."/>
            <person name="Li L."/>
            <person name="Zhang X."/>
        </authorList>
    </citation>
    <scope>NUCLEOTIDE SEQUENCE [LARGE SCALE GENOMIC DNA]</scope>
    <source>
        <strain evidence="1 2">PTYR-5</strain>
    </source>
</reference>
<evidence type="ECO:0000313" key="2">
    <source>
        <dbReference type="Proteomes" id="UP000311605"/>
    </source>
</evidence>
<dbReference type="PANTHER" id="PTHR14097">
    <property type="entry name" value="OXIDOREDUCTASE HTATIP2"/>
    <property type="match status" value="1"/>
</dbReference>
<comment type="caution">
    <text evidence="1">The sequence shown here is derived from an EMBL/GenBank/DDBJ whole genome shotgun (WGS) entry which is preliminary data.</text>
</comment>
<keyword evidence="2" id="KW-1185">Reference proteome</keyword>
<dbReference type="PANTHER" id="PTHR14097:SF7">
    <property type="entry name" value="OXIDOREDUCTASE HTATIP2"/>
    <property type="match status" value="1"/>
</dbReference>
<accession>A0A5C4XDH6</accession>
<protein>
    <submittedName>
        <fullName evidence="1">NAD-dependent dehydratase</fullName>
    </submittedName>
</protein>
<gene>
    <name evidence="1" type="ORF">FHP24_23255</name>
</gene>
<dbReference type="Gene3D" id="3.40.50.720">
    <property type="entry name" value="NAD(P)-binding Rossmann-like Domain"/>
    <property type="match status" value="1"/>
</dbReference>
<evidence type="ECO:0000313" key="1">
    <source>
        <dbReference type="EMBL" id="TNM61438.1"/>
    </source>
</evidence>
<dbReference type="AlphaFoldDB" id="A0A5C4XDH6"/>
<sequence>MSRLLVLGATGLVGSHVMALALKDERVTQIVAPTRRPLDAHPKLVNPVVDLGRGLPEAEWWAVDAVICTIGTTRRIAGSDEAFRRVDFDIPLSVAGKTREAGASCFALTSSIGANVRSRLLYPRTKGELEEALRGLGFPSLTILRPNVLGGRREGFRLGERAALAVLGAAAFLLPRRYRVSPAEVVASVLLEAAIAAPSGTHVIEADRLCG</sequence>